<accession>A0ABW7QB33</accession>
<keyword evidence="2" id="KW-0328">Glycosyltransferase</keyword>
<reference evidence="2 3" key="1">
    <citation type="submission" date="2024-09" db="EMBL/GenBank/DDBJ databases">
        <authorList>
            <person name="Pan X."/>
        </authorList>
    </citation>
    <scope>NUCLEOTIDE SEQUENCE [LARGE SCALE GENOMIC DNA]</scope>
    <source>
        <strain evidence="2 3">B2969</strain>
    </source>
</reference>
<dbReference type="EMBL" id="JBIQWL010000007">
    <property type="protein sequence ID" value="MFH8252100.1"/>
    <property type="molecule type" value="Genomic_DNA"/>
</dbReference>
<name>A0ABW7QB33_9MICO</name>
<keyword evidence="2" id="KW-0808">Transferase</keyword>
<dbReference type="EC" id="2.4.-.-" evidence="2"/>
<evidence type="ECO:0000313" key="2">
    <source>
        <dbReference type="EMBL" id="MFH8252100.1"/>
    </source>
</evidence>
<keyword evidence="3" id="KW-1185">Reference proteome</keyword>
<evidence type="ECO:0000313" key="3">
    <source>
        <dbReference type="Proteomes" id="UP001610861"/>
    </source>
</evidence>
<dbReference type="Pfam" id="PF04230">
    <property type="entry name" value="PS_pyruv_trans"/>
    <property type="match status" value="1"/>
</dbReference>
<dbReference type="InterPro" id="IPR007345">
    <property type="entry name" value="Polysacch_pyruvyl_Trfase"/>
</dbReference>
<protein>
    <submittedName>
        <fullName evidence="2">Polysaccharide pyruvyl transferase family protein</fullName>
        <ecNumber evidence="2">2.4.-.-</ecNumber>
    </submittedName>
</protein>
<organism evidence="2 3">
    <name type="scientific">Microbacterium alkaliflavum</name>
    <dbReference type="NCBI Taxonomy" id="3248839"/>
    <lineage>
        <taxon>Bacteria</taxon>
        <taxon>Bacillati</taxon>
        <taxon>Actinomycetota</taxon>
        <taxon>Actinomycetes</taxon>
        <taxon>Micrococcales</taxon>
        <taxon>Microbacteriaceae</taxon>
        <taxon>Microbacterium</taxon>
    </lineage>
</organism>
<sequence>MKLRGVELVHWNPRRHIGEGRIARALPRIKRPNNFGDLLGPLIVKELAKGIPGRADDRRLLSVGSVLHFARDGDTVWGSGRNGKIADDAYRFTRLDVRAVRGPRTRSWLAERGIDAPAVYGDPALLVPTVFREFAASVVPRRLGVTVVPNLHDVPRWKDEPGFLDPTTRVWTTIRTIAESSHVVASSLHGIILAETFGVPASLVLPGAEDLFKYHDYFEGTGRMLPPSSSTVAEALENPAPPIVDWDPKPLLEAFPADMWTGSAAFPQGLAA</sequence>
<feature type="domain" description="Polysaccharide pyruvyl transferase" evidence="1">
    <location>
        <begin position="92"/>
        <end position="201"/>
    </location>
</feature>
<dbReference type="Proteomes" id="UP001610861">
    <property type="component" value="Unassembled WGS sequence"/>
</dbReference>
<gene>
    <name evidence="2" type="ORF">ACH3VR_17175</name>
</gene>
<dbReference type="RefSeq" id="WP_397557547.1">
    <property type="nucleotide sequence ID" value="NZ_JBIQWL010000007.1"/>
</dbReference>
<evidence type="ECO:0000259" key="1">
    <source>
        <dbReference type="Pfam" id="PF04230"/>
    </source>
</evidence>
<comment type="caution">
    <text evidence="2">The sequence shown here is derived from an EMBL/GenBank/DDBJ whole genome shotgun (WGS) entry which is preliminary data.</text>
</comment>
<dbReference type="GO" id="GO:0016757">
    <property type="term" value="F:glycosyltransferase activity"/>
    <property type="evidence" value="ECO:0007669"/>
    <property type="project" value="UniProtKB-KW"/>
</dbReference>
<proteinExistence type="predicted"/>